<organism evidence="1">
    <name type="scientific">Arundo donax</name>
    <name type="common">Giant reed</name>
    <name type="synonym">Donax arundinaceus</name>
    <dbReference type="NCBI Taxonomy" id="35708"/>
    <lineage>
        <taxon>Eukaryota</taxon>
        <taxon>Viridiplantae</taxon>
        <taxon>Streptophyta</taxon>
        <taxon>Embryophyta</taxon>
        <taxon>Tracheophyta</taxon>
        <taxon>Spermatophyta</taxon>
        <taxon>Magnoliopsida</taxon>
        <taxon>Liliopsida</taxon>
        <taxon>Poales</taxon>
        <taxon>Poaceae</taxon>
        <taxon>PACMAD clade</taxon>
        <taxon>Arundinoideae</taxon>
        <taxon>Arundineae</taxon>
        <taxon>Arundo</taxon>
    </lineage>
</organism>
<protein>
    <submittedName>
        <fullName evidence="1">Uncharacterized protein</fullName>
    </submittedName>
</protein>
<dbReference type="EMBL" id="GBRH01164581">
    <property type="protein sequence ID" value="JAE33315.1"/>
    <property type="molecule type" value="Transcribed_RNA"/>
</dbReference>
<reference evidence="1" key="1">
    <citation type="submission" date="2014-09" db="EMBL/GenBank/DDBJ databases">
        <authorList>
            <person name="Magalhaes I.L.F."/>
            <person name="Oliveira U."/>
            <person name="Santos F.R."/>
            <person name="Vidigal T.H.D.A."/>
            <person name="Brescovit A.D."/>
            <person name="Santos A.J."/>
        </authorList>
    </citation>
    <scope>NUCLEOTIDE SEQUENCE</scope>
    <source>
        <tissue evidence="1">Shoot tissue taken approximately 20 cm above the soil surface</tissue>
    </source>
</reference>
<evidence type="ECO:0000313" key="1">
    <source>
        <dbReference type="EMBL" id="JAE33315.1"/>
    </source>
</evidence>
<name>A0A0A9H7Z2_ARUDO</name>
<proteinExistence type="predicted"/>
<reference evidence="1" key="2">
    <citation type="journal article" date="2015" name="Data Brief">
        <title>Shoot transcriptome of the giant reed, Arundo donax.</title>
        <authorList>
            <person name="Barrero R.A."/>
            <person name="Guerrero F.D."/>
            <person name="Moolhuijzen P."/>
            <person name="Goolsby J.A."/>
            <person name="Tidwell J."/>
            <person name="Bellgard S.E."/>
            <person name="Bellgard M.I."/>
        </authorList>
    </citation>
    <scope>NUCLEOTIDE SEQUENCE</scope>
    <source>
        <tissue evidence="1">Shoot tissue taken approximately 20 cm above the soil surface</tissue>
    </source>
</reference>
<sequence length="31" mass="3673">MQCRLNKFQLQFLLAECRALRSRLVSETCQS</sequence>
<accession>A0A0A9H7Z2</accession>
<dbReference type="AlphaFoldDB" id="A0A0A9H7Z2"/>